<comment type="caution">
    <text evidence="2">The sequence shown here is derived from an EMBL/GenBank/DDBJ whole genome shotgun (WGS) entry which is preliminary data.</text>
</comment>
<dbReference type="EMBL" id="PGUY01000081">
    <property type="protein sequence ID" value="PLT27746.1"/>
    <property type="molecule type" value="Genomic_DNA"/>
</dbReference>
<evidence type="ECO:0000313" key="3">
    <source>
        <dbReference type="Proteomes" id="UP000234748"/>
    </source>
</evidence>
<gene>
    <name evidence="2" type="ORF">CUU66_22300</name>
</gene>
<keyword evidence="3" id="KW-1185">Reference proteome</keyword>
<sequence length="63" mass="7449">MLNFMGNMLMFGRFMLMFLGFMLMFITLMLISFYPMRMYGALCLSSCLYAYPAAFMLFYRGLC</sequence>
<dbReference type="AlphaFoldDB" id="A0A2N5M053"/>
<reference evidence="2 3" key="1">
    <citation type="submission" date="2017-11" db="EMBL/GenBank/DDBJ databases">
        <title>Comparitive Functional Genomics of Dry Heat Resistant strains isolated from the Viking Spacecraft.</title>
        <authorList>
            <person name="Seuylemezian A."/>
            <person name="Cooper K."/>
            <person name="Vaishampayan P."/>
        </authorList>
    </citation>
    <scope>NUCLEOTIDE SEQUENCE [LARGE SCALE GENOMIC DNA]</scope>
    <source>
        <strain evidence="2 3">V1-29</strain>
    </source>
</reference>
<evidence type="ECO:0000313" key="2">
    <source>
        <dbReference type="EMBL" id="PLT27746.1"/>
    </source>
</evidence>
<proteinExistence type="predicted"/>
<name>A0A2N5M053_9BACI</name>
<accession>A0A2N5M053</accession>
<keyword evidence="1" id="KW-1133">Transmembrane helix</keyword>
<feature type="transmembrane region" description="Helical" evidence="1">
    <location>
        <begin position="39"/>
        <end position="59"/>
    </location>
</feature>
<feature type="transmembrane region" description="Helical" evidence="1">
    <location>
        <begin position="12"/>
        <end position="33"/>
    </location>
</feature>
<organism evidence="2 3">
    <name type="scientific">Peribacillus deserti</name>
    <dbReference type="NCBI Taxonomy" id="673318"/>
    <lineage>
        <taxon>Bacteria</taxon>
        <taxon>Bacillati</taxon>
        <taxon>Bacillota</taxon>
        <taxon>Bacilli</taxon>
        <taxon>Bacillales</taxon>
        <taxon>Bacillaceae</taxon>
        <taxon>Peribacillus</taxon>
    </lineage>
</organism>
<dbReference type="Proteomes" id="UP000234748">
    <property type="component" value="Unassembled WGS sequence"/>
</dbReference>
<keyword evidence="1" id="KW-0472">Membrane</keyword>
<keyword evidence="1" id="KW-0812">Transmembrane</keyword>
<evidence type="ECO:0000256" key="1">
    <source>
        <dbReference type="SAM" id="Phobius"/>
    </source>
</evidence>
<protein>
    <submittedName>
        <fullName evidence="2">Uncharacterized protein</fullName>
    </submittedName>
</protein>